<organism evidence="2 3">
    <name type="scientific">Daphnia galeata</name>
    <dbReference type="NCBI Taxonomy" id="27404"/>
    <lineage>
        <taxon>Eukaryota</taxon>
        <taxon>Metazoa</taxon>
        <taxon>Ecdysozoa</taxon>
        <taxon>Arthropoda</taxon>
        <taxon>Crustacea</taxon>
        <taxon>Branchiopoda</taxon>
        <taxon>Diplostraca</taxon>
        <taxon>Cladocera</taxon>
        <taxon>Anomopoda</taxon>
        <taxon>Daphniidae</taxon>
        <taxon>Daphnia</taxon>
    </lineage>
</organism>
<keyword evidence="3" id="KW-1185">Reference proteome</keyword>
<dbReference type="EMBL" id="CAKKLH010000001">
    <property type="protein sequence ID" value="CAH0098260.1"/>
    <property type="molecule type" value="Genomic_DNA"/>
</dbReference>
<name>A0A8J2RFS9_9CRUS</name>
<dbReference type="Proteomes" id="UP000789390">
    <property type="component" value="Unassembled WGS sequence"/>
</dbReference>
<dbReference type="OrthoDB" id="10548232at2759"/>
<gene>
    <name evidence="2" type="ORF">DGAL_LOCUS307</name>
</gene>
<protein>
    <submittedName>
        <fullName evidence="2">Uncharacterized protein</fullName>
    </submittedName>
</protein>
<proteinExistence type="predicted"/>
<evidence type="ECO:0000313" key="2">
    <source>
        <dbReference type="EMBL" id="CAH0098260.1"/>
    </source>
</evidence>
<evidence type="ECO:0000256" key="1">
    <source>
        <dbReference type="SAM" id="MobiDB-lite"/>
    </source>
</evidence>
<comment type="caution">
    <text evidence="2">The sequence shown here is derived from an EMBL/GenBank/DDBJ whole genome shotgun (WGS) entry which is preliminary data.</text>
</comment>
<reference evidence="2" key="1">
    <citation type="submission" date="2021-11" db="EMBL/GenBank/DDBJ databases">
        <authorList>
            <person name="Schell T."/>
        </authorList>
    </citation>
    <scope>NUCLEOTIDE SEQUENCE</scope>
    <source>
        <strain evidence="2">M5</strain>
    </source>
</reference>
<dbReference type="AlphaFoldDB" id="A0A8J2RFS9"/>
<accession>A0A8J2RFS9</accession>
<feature type="region of interest" description="Disordered" evidence="1">
    <location>
        <begin position="49"/>
        <end position="70"/>
    </location>
</feature>
<sequence length="679" mass="77229">MNSSDHPDQRNEFLEELDTLIPDETHGESIYIGDNDIEDSNESLIEVEENWSRPQIEDETGSSGGLEAPDNGGYIVFDRENYQSTAFDDNIQDEEEDRKVLQTVETLQSEPIVNQENSSQQWQHQLENSGLALELFGIELLIEPVKEADSVDVETDVKDENILEMNIKVSETIDNDTSTENESIPILTSIKEDYQERPIEESVGENELEEFENSNFHQEYKSEELLDVIEIMEPNEVPYTSTENESIPILNSIKEDYQERSIEEPVGENELEESENSTYQEYKSEELLDVIEIMEPNEMVLGEITLTEPLTFSTQIESNLEILAKMEEATDKQDGTNQEKTEEHYTENTDLTIELDNIDIEAMSEPVIEIDNCNVKIVMENEEVLEMNIKVEESTTKTLDKELITLIFNDDEKKGNHECADLNASAEIIEVQDASAVELKKNEKSFELLNGVTEIDPLKEPVTKFEMVNLQPEQKSLEDIEKEAMTQQEQVSEIDQVEIAKEPGALVAFIPKRLDEPIEFIDSETLEVSQNNEQHTPMSEETVKEASFPLNGEKLISDGKSPTQLDDLKVELVPIVPPHPLQSLGASSPQLVSESVGNVNFQGVSADRIKSPRRSMIKKPEWMRKSLVRKGSVRRLFGRMKSKRFNHDPLPVTPPPEPTAPQRPLRQIIVDFLLLLFES</sequence>
<evidence type="ECO:0000313" key="3">
    <source>
        <dbReference type="Proteomes" id="UP000789390"/>
    </source>
</evidence>